<dbReference type="Proteomes" id="UP000580474">
    <property type="component" value="Unassembled WGS sequence"/>
</dbReference>
<feature type="domain" description="D-serine dehydratase-like" evidence="3">
    <location>
        <begin position="324"/>
        <end position="422"/>
    </location>
</feature>
<dbReference type="SUPFAM" id="SSF51419">
    <property type="entry name" value="PLP-binding barrel"/>
    <property type="match status" value="1"/>
</dbReference>
<evidence type="ECO:0000256" key="2">
    <source>
        <dbReference type="ARBA" id="ARBA00023239"/>
    </source>
</evidence>
<proteinExistence type="inferred from homology"/>
<dbReference type="Gene3D" id="2.40.37.20">
    <property type="entry name" value="D-serine dehydratase-like domain"/>
    <property type="match status" value="1"/>
</dbReference>
<comment type="similarity">
    <text evidence="1">Belongs to the DSD1 family.</text>
</comment>
<organism evidence="4 5">
    <name type="scientific">Saccharopolyspora gloriosae</name>
    <dbReference type="NCBI Taxonomy" id="455344"/>
    <lineage>
        <taxon>Bacteria</taxon>
        <taxon>Bacillati</taxon>
        <taxon>Actinomycetota</taxon>
        <taxon>Actinomycetes</taxon>
        <taxon>Pseudonocardiales</taxon>
        <taxon>Pseudonocardiaceae</taxon>
        <taxon>Saccharopolyspora</taxon>
    </lineage>
</organism>
<keyword evidence="2" id="KW-0456">Lyase</keyword>
<dbReference type="AlphaFoldDB" id="A0A840NFT8"/>
<comment type="caution">
    <text evidence="4">The sequence shown here is derived from an EMBL/GenBank/DDBJ whole genome shotgun (WGS) entry which is preliminary data.</text>
</comment>
<dbReference type="PANTHER" id="PTHR28004:SF8">
    <property type="entry name" value="D-SERINE DEAMINASE"/>
    <property type="match status" value="1"/>
</dbReference>
<dbReference type="CDD" id="cd06818">
    <property type="entry name" value="PLPDE_III_cryptic_DSD"/>
    <property type="match status" value="1"/>
</dbReference>
<protein>
    <submittedName>
        <fullName evidence="4">D-serine deaminase-like pyridoxal phosphate-dependent protein</fullName>
    </submittedName>
</protein>
<sequence>MPRSAPGIDQHAVARLRQEVLDWRFKGLPAESSGRTVEEFLGSEPTLFGSGFTGPVLTLDEAALTHNLSTMARWCHEHGVLLAPHGKTTMAPRLFERQLEHGAWGITAANLPQLRVYRAFGVRRVLLANQLLDPAGLRWLGAELDADPEFSVSCWADSADGVALMAGAHSGRRPLDVLVELGWDGARTGARSVQQALEVARAVAASPNLRLAGVGGYEGAAAHGTADSALATVDEYMSRMRSLVGEIERAELFETDEIIVTGGGSAYFDQVAESLAAPWPTRARVLPVLRSGAYITHDDGLYRRNSPFGRPHRLAGEESPFLPAMRIWAQITSRPEPGLALVTMGRRDVSFDQDLPEPQVFRGADGVTRELPPGSCRVTSLADQHAFLAVEGDEPRIGDWVGFGLSHPCTVFDKWPLIPVVDGENVVDLVRTFF</sequence>
<dbReference type="Pfam" id="PF01168">
    <property type="entry name" value="Ala_racemase_N"/>
    <property type="match status" value="1"/>
</dbReference>
<evidence type="ECO:0000313" key="5">
    <source>
        <dbReference type="Proteomes" id="UP000580474"/>
    </source>
</evidence>
<dbReference type="EMBL" id="JACHIV010000001">
    <property type="protein sequence ID" value="MBB5070770.1"/>
    <property type="molecule type" value="Genomic_DNA"/>
</dbReference>
<dbReference type="InterPro" id="IPR042208">
    <property type="entry name" value="D-ser_dehydrat-like_sf"/>
</dbReference>
<dbReference type="RefSeq" id="WP_246456991.1">
    <property type="nucleotide sequence ID" value="NZ_JACHIV010000001.1"/>
</dbReference>
<evidence type="ECO:0000256" key="1">
    <source>
        <dbReference type="ARBA" id="ARBA00005323"/>
    </source>
</evidence>
<dbReference type="InterPro" id="IPR026956">
    <property type="entry name" value="D-ser_dehydrat-like_dom"/>
</dbReference>
<gene>
    <name evidence="4" type="ORF">BJ969_003858</name>
</gene>
<reference evidence="4 5" key="1">
    <citation type="submission" date="2020-08" db="EMBL/GenBank/DDBJ databases">
        <title>Sequencing the genomes of 1000 actinobacteria strains.</title>
        <authorList>
            <person name="Klenk H.-P."/>
        </authorList>
    </citation>
    <scope>NUCLEOTIDE SEQUENCE [LARGE SCALE GENOMIC DNA]</scope>
    <source>
        <strain evidence="4 5">DSM 45582</strain>
    </source>
</reference>
<dbReference type="InterPro" id="IPR051466">
    <property type="entry name" value="D-amino_acid_metab_enzyme"/>
</dbReference>
<dbReference type="PANTHER" id="PTHR28004">
    <property type="entry name" value="ZGC:162816-RELATED"/>
    <property type="match status" value="1"/>
</dbReference>
<dbReference type="SMART" id="SM01119">
    <property type="entry name" value="D-ser_dehydrat"/>
    <property type="match status" value="1"/>
</dbReference>
<name>A0A840NFT8_9PSEU</name>
<keyword evidence="5" id="KW-1185">Reference proteome</keyword>
<dbReference type="InterPro" id="IPR029066">
    <property type="entry name" value="PLP-binding_barrel"/>
</dbReference>
<dbReference type="Gene3D" id="3.20.20.10">
    <property type="entry name" value="Alanine racemase"/>
    <property type="match status" value="1"/>
</dbReference>
<dbReference type="InterPro" id="IPR001608">
    <property type="entry name" value="Ala_racemase_N"/>
</dbReference>
<dbReference type="Pfam" id="PF14031">
    <property type="entry name" value="D-ser_dehydrat"/>
    <property type="match status" value="1"/>
</dbReference>
<dbReference type="GO" id="GO:0016829">
    <property type="term" value="F:lyase activity"/>
    <property type="evidence" value="ECO:0007669"/>
    <property type="project" value="UniProtKB-KW"/>
</dbReference>
<evidence type="ECO:0000259" key="3">
    <source>
        <dbReference type="SMART" id="SM01119"/>
    </source>
</evidence>
<evidence type="ECO:0000313" key="4">
    <source>
        <dbReference type="EMBL" id="MBB5070770.1"/>
    </source>
</evidence>
<accession>A0A840NFT8</accession>